<evidence type="ECO:0000313" key="3">
    <source>
        <dbReference type="Proteomes" id="UP000192393"/>
    </source>
</evidence>
<dbReference type="OrthoDB" id="580775at2"/>
<keyword evidence="3" id="KW-1185">Reference proteome</keyword>
<gene>
    <name evidence="2" type="ORF">SAMN06296427_101337</name>
</gene>
<name>A0A1W1YGF4_9FLAO</name>
<dbReference type="InterPro" id="IPR045851">
    <property type="entry name" value="AMP-bd_C_sf"/>
</dbReference>
<dbReference type="EMBL" id="FWXS01000001">
    <property type="protein sequence ID" value="SMC35255.1"/>
    <property type="molecule type" value="Genomic_DNA"/>
</dbReference>
<dbReference type="InterPro" id="IPR000873">
    <property type="entry name" value="AMP-dep_synth/lig_dom"/>
</dbReference>
<evidence type="ECO:0000259" key="1">
    <source>
        <dbReference type="Pfam" id="PF00501"/>
    </source>
</evidence>
<proteinExistence type="predicted"/>
<dbReference type="Gene3D" id="3.40.50.12780">
    <property type="entry name" value="N-terminal domain of ligase-like"/>
    <property type="match status" value="1"/>
</dbReference>
<organism evidence="2 3">
    <name type="scientific">Moheibacter sediminis</name>
    <dbReference type="NCBI Taxonomy" id="1434700"/>
    <lineage>
        <taxon>Bacteria</taxon>
        <taxon>Pseudomonadati</taxon>
        <taxon>Bacteroidota</taxon>
        <taxon>Flavobacteriia</taxon>
        <taxon>Flavobacteriales</taxon>
        <taxon>Weeksellaceae</taxon>
        <taxon>Moheibacter</taxon>
    </lineage>
</organism>
<dbReference type="GO" id="GO:0016874">
    <property type="term" value="F:ligase activity"/>
    <property type="evidence" value="ECO:0007669"/>
    <property type="project" value="UniProtKB-KW"/>
</dbReference>
<keyword evidence="2" id="KW-0436">Ligase</keyword>
<reference evidence="2 3" key="1">
    <citation type="submission" date="2017-04" db="EMBL/GenBank/DDBJ databases">
        <authorList>
            <person name="Afonso C.L."/>
            <person name="Miller P.J."/>
            <person name="Scott M.A."/>
            <person name="Spackman E."/>
            <person name="Goraichik I."/>
            <person name="Dimitrov K.M."/>
            <person name="Suarez D.L."/>
            <person name="Swayne D.E."/>
        </authorList>
    </citation>
    <scope>NUCLEOTIDE SEQUENCE [LARGE SCALE GENOMIC DNA]</scope>
    <source>
        <strain evidence="2 3">CGMCC 1.12708</strain>
    </source>
</reference>
<evidence type="ECO:0000313" key="2">
    <source>
        <dbReference type="EMBL" id="SMC35255.1"/>
    </source>
</evidence>
<dbReference type="Gene3D" id="3.30.300.30">
    <property type="match status" value="1"/>
</dbReference>
<dbReference type="AlphaFoldDB" id="A0A1W1YGF4"/>
<dbReference type="Proteomes" id="UP000192393">
    <property type="component" value="Unassembled WGS sequence"/>
</dbReference>
<sequence length="434" mass="49563">MIPIPEIEKKNPEEIKLFQEQLLQKQLIYLKENSPFYSKLFQTNNIDIEEIKSIEGLVKIPITTKDDLQEFNDDFLCVKRNQIADYVTTSGTSGDPVWIALSDNDLDRLAYNEELSYQCANLSDESIIQLTTTIDRRFMAGLAYFLGARKAGIGIVRVGSGVPELQWDTIRKVKPNALICVPSFLLKMIDYAEENGIDYKNSSIKKVICIGEPLRNQDFTENTLSKRITERWNVQLFSTYASTEMATAFTECEFGVGGHLHPELIIAEFLDENDNPVKNGEAGELTITTVGVEAMPLLRYKTGDILNFHTEKCECGRTTLRLSPLVGRKQQMIKYKGTSLYPPSLMDLLNDFEEIVHHVIEVSSNEINEDEIQVKIYSRSESEELHDKIKDRFRSKVRVSPKIIFVPEQEILKIKFPENSRKSITFVDNRKSIG</sequence>
<dbReference type="Pfam" id="PF00501">
    <property type="entry name" value="AMP-binding"/>
    <property type="match status" value="1"/>
</dbReference>
<protein>
    <submittedName>
        <fullName evidence="2">Phenylacetate-CoA ligase</fullName>
    </submittedName>
</protein>
<dbReference type="InterPro" id="IPR042099">
    <property type="entry name" value="ANL_N_sf"/>
</dbReference>
<dbReference type="SUPFAM" id="SSF56801">
    <property type="entry name" value="Acetyl-CoA synthetase-like"/>
    <property type="match status" value="1"/>
</dbReference>
<accession>A0A1W1YGF4</accession>
<dbReference type="PANTHER" id="PTHR43845">
    <property type="entry name" value="BLR5969 PROTEIN"/>
    <property type="match status" value="1"/>
</dbReference>
<feature type="domain" description="AMP-dependent synthetase/ligase" evidence="1">
    <location>
        <begin position="77"/>
        <end position="291"/>
    </location>
</feature>
<dbReference type="PANTHER" id="PTHR43845:SF1">
    <property type="entry name" value="BLR5969 PROTEIN"/>
    <property type="match status" value="1"/>
</dbReference>
<dbReference type="STRING" id="1434700.SAMN06296427_101337"/>